<protein>
    <submittedName>
        <fullName evidence="2">Uncharacterized protein</fullName>
    </submittedName>
</protein>
<evidence type="ECO:0000256" key="1">
    <source>
        <dbReference type="SAM" id="SignalP"/>
    </source>
</evidence>
<feature type="signal peptide" evidence="1">
    <location>
        <begin position="1"/>
        <end position="24"/>
    </location>
</feature>
<name>A0AAU7Z411_9BACT</name>
<reference evidence="2" key="2">
    <citation type="journal article" date="2024" name="Environ. Microbiol.">
        <title>Genome analysis and description of Tunturibacter gen. nov. expands the diversity of Terriglobia in tundra soils.</title>
        <authorList>
            <person name="Messyasz A."/>
            <person name="Mannisto M.K."/>
            <person name="Kerkhof L.J."/>
            <person name="Haggblom M.M."/>
        </authorList>
    </citation>
    <scope>NUCLEOTIDE SEQUENCE</scope>
    <source>
        <strain evidence="2">M8UP39</strain>
    </source>
</reference>
<reference evidence="2" key="1">
    <citation type="submission" date="2023-08" db="EMBL/GenBank/DDBJ databases">
        <authorList>
            <person name="Messyasz A."/>
            <person name="Mannisto M.K."/>
            <person name="Kerkhof L.J."/>
            <person name="Haggblom M."/>
        </authorList>
    </citation>
    <scope>NUCLEOTIDE SEQUENCE</scope>
    <source>
        <strain evidence="2">M8UP39</strain>
    </source>
</reference>
<sequence length="120" mass="13148">MIFRKSTWSCVVLACALSFSVVSAGLAQTPQSDDSASWSAPRGYDMAYPENGTPNMVARQGYAAGFNQGQADVSRGQAFRPTENKAYAHAKIPKGMDKDQFKTEFRESFVKGYTNAYKGQ</sequence>
<organism evidence="2">
    <name type="scientific">Tunturiibacter gelidiferens</name>
    <dbReference type="NCBI Taxonomy" id="3069689"/>
    <lineage>
        <taxon>Bacteria</taxon>
        <taxon>Pseudomonadati</taxon>
        <taxon>Acidobacteriota</taxon>
        <taxon>Terriglobia</taxon>
        <taxon>Terriglobales</taxon>
        <taxon>Acidobacteriaceae</taxon>
        <taxon>Tunturiibacter</taxon>
    </lineage>
</organism>
<gene>
    <name evidence="2" type="ORF">RBB81_04770</name>
</gene>
<accession>A0AAU7Z411</accession>
<dbReference type="EMBL" id="CP132938">
    <property type="protein sequence ID" value="XCB23240.1"/>
    <property type="molecule type" value="Genomic_DNA"/>
</dbReference>
<dbReference type="AlphaFoldDB" id="A0AAU7Z411"/>
<feature type="chain" id="PRO_5043448211" evidence="1">
    <location>
        <begin position="25"/>
        <end position="120"/>
    </location>
</feature>
<evidence type="ECO:0000313" key="2">
    <source>
        <dbReference type="EMBL" id="XCB23240.1"/>
    </source>
</evidence>
<proteinExistence type="predicted"/>
<keyword evidence="1" id="KW-0732">Signal</keyword>
<dbReference type="KEGG" id="tgi:RBB81_04770"/>
<dbReference type="RefSeq" id="WP_353072901.1">
    <property type="nucleotide sequence ID" value="NZ_CP132938.1"/>
</dbReference>